<evidence type="ECO:0000256" key="3">
    <source>
        <dbReference type="ARBA" id="ARBA00022692"/>
    </source>
</evidence>
<dbReference type="Proteomes" id="UP000298488">
    <property type="component" value="Unassembled WGS sequence"/>
</dbReference>
<keyword evidence="5" id="KW-0472">Membrane</keyword>
<keyword evidence="7" id="KW-1185">Reference proteome</keyword>
<dbReference type="NCBIfam" id="TIGR02532">
    <property type="entry name" value="IV_pilin_GFxxxE"/>
    <property type="match status" value="1"/>
</dbReference>
<evidence type="ECO:0000313" key="6">
    <source>
        <dbReference type="EMBL" id="TFB79715.1"/>
    </source>
</evidence>
<dbReference type="InterPro" id="IPR000983">
    <property type="entry name" value="Bac_GSPG_pilin"/>
</dbReference>
<evidence type="ECO:0000313" key="7">
    <source>
        <dbReference type="Proteomes" id="UP000298488"/>
    </source>
</evidence>
<evidence type="ECO:0000256" key="2">
    <source>
        <dbReference type="ARBA" id="ARBA00022481"/>
    </source>
</evidence>
<evidence type="ECO:0000256" key="4">
    <source>
        <dbReference type="ARBA" id="ARBA00022989"/>
    </source>
</evidence>
<dbReference type="PANTHER" id="PTHR30093">
    <property type="entry name" value="GENERAL SECRETION PATHWAY PROTEIN G"/>
    <property type="match status" value="1"/>
</dbReference>
<dbReference type="SUPFAM" id="SSF54523">
    <property type="entry name" value="Pili subunits"/>
    <property type="match status" value="1"/>
</dbReference>
<proteinExistence type="predicted"/>
<organism evidence="6 7">
    <name type="scientific">Terrimesophilobacter mesophilus</name>
    <dbReference type="NCBI Taxonomy" id="433647"/>
    <lineage>
        <taxon>Bacteria</taxon>
        <taxon>Bacillati</taxon>
        <taxon>Actinomycetota</taxon>
        <taxon>Actinomycetes</taxon>
        <taxon>Micrococcales</taxon>
        <taxon>Microbacteriaceae</taxon>
        <taxon>Terrimesophilobacter</taxon>
    </lineage>
</organism>
<dbReference type="AlphaFoldDB" id="A0A4R8VAW1"/>
<keyword evidence="3" id="KW-0812">Transmembrane</keyword>
<dbReference type="Pfam" id="PF07963">
    <property type="entry name" value="N_methyl"/>
    <property type="match status" value="1"/>
</dbReference>
<dbReference type="PANTHER" id="PTHR30093:SF44">
    <property type="entry name" value="TYPE II SECRETION SYSTEM CORE PROTEIN G"/>
    <property type="match status" value="1"/>
</dbReference>
<dbReference type="Gene3D" id="3.30.700.10">
    <property type="entry name" value="Glycoprotein, Type 4 Pilin"/>
    <property type="match status" value="1"/>
</dbReference>
<dbReference type="GO" id="GO:0016020">
    <property type="term" value="C:membrane"/>
    <property type="evidence" value="ECO:0007669"/>
    <property type="project" value="UniProtKB-SubCell"/>
</dbReference>
<dbReference type="GO" id="GO:0015627">
    <property type="term" value="C:type II protein secretion system complex"/>
    <property type="evidence" value="ECO:0007669"/>
    <property type="project" value="InterPro"/>
</dbReference>
<dbReference type="PRINTS" id="PR00813">
    <property type="entry name" value="BCTERIALGSPG"/>
</dbReference>
<accession>A0A4R8VAW1</accession>
<dbReference type="EMBL" id="SOFI01000003">
    <property type="protein sequence ID" value="TFB79715.1"/>
    <property type="molecule type" value="Genomic_DNA"/>
</dbReference>
<keyword evidence="2" id="KW-0488">Methylation</keyword>
<comment type="subcellular location">
    <subcellularLocation>
        <location evidence="1">Membrane</location>
        <topology evidence="1">Single-pass membrane protein</topology>
    </subcellularLocation>
</comment>
<evidence type="ECO:0000256" key="5">
    <source>
        <dbReference type="ARBA" id="ARBA00023136"/>
    </source>
</evidence>
<sequence>MLLKANKALNDRRKGIKREEGFTLIELLVVVIIIGILAAIAIPIYIGVQNSSKDSAVKTDLANAKIAVIAWATDNPASATAPTLDKATLGGTAAGTNYGFTQSEFTDNGGATTLTYGTTATWPAFCIQAPKVSDPGTSFHVTDADGVQDGGC</sequence>
<dbReference type="GO" id="GO:0015628">
    <property type="term" value="P:protein secretion by the type II secretion system"/>
    <property type="evidence" value="ECO:0007669"/>
    <property type="project" value="InterPro"/>
</dbReference>
<gene>
    <name evidence="6" type="ORF">E3N84_06460</name>
</gene>
<evidence type="ECO:0000256" key="1">
    <source>
        <dbReference type="ARBA" id="ARBA00004167"/>
    </source>
</evidence>
<comment type="caution">
    <text evidence="6">The sequence shown here is derived from an EMBL/GenBank/DDBJ whole genome shotgun (WGS) entry which is preliminary data.</text>
</comment>
<protein>
    <submittedName>
        <fullName evidence="6">Prepilin-type N-terminal cleavage/methylation domain-containing protein</fullName>
    </submittedName>
</protein>
<name>A0A4R8VAW1_9MICO</name>
<dbReference type="RefSeq" id="WP_104095586.1">
    <property type="nucleotide sequence ID" value="NZ_JACHBP010000001.1"/>
</dbReference>
<dbReference type="InterPro" id="IPR012902">
    <property type="entry name" value="N_methyl_site"/>
</dbReference>
<dbReference type="PROSITE" id="PS00409">
    <property type="entry name" value="PROKAR_NTER_METHYL"/>
    <property type="match status" value="1"/>
</dbReference>
<reference evidence="6 7" key="1">
    <citation type="submission" date="2019-03" db="EMBL/GenBank/DDBJ databases">
        <title>Genomics of glacier-inhabiting Cryobacterium strains.</title>
        <authorList>
            <person name="Liu Q."/>
            <person name="Xin Y.-H."/>
        </authorList>
    </citation>
    <scope>NUCLEOTIDE SEQUENCE [LARGE SCALE GENOMIC DNA]</scope>
    <source>
        <strain evidence="6 7">CGMCC 1.10440</strain>
    </source>
</reference>
<dbReference type="OrthoDB" id="4980053at2"/>
<dbReference type="InterPro" id="IPR045584">
    <property type="entry name" value="Pilin-like"/>
</dbReference>
<keyword evidence="4" id="KW-1133">Transmembrane helix</keyword>